<reference evidence="8 9" key="1">
    <citation type="submission" date="2012-05" db="EMBL/GenBank/DDBJ databases">
        <title>Genome sequence of Yersinia Pestis PY-08.</title>
        <authorList>
            <person name="Santana-Cruz I."/>
            <person name="Sengamalay N."/>
            <person name="McCracken C."/>
            <person name="Daugherty S.C."/>
            <person name="Maroo A."/>
            <person name="Vara P.G."/>
            <person name="Tallon L.J."/>
            <person name="Sadzewicz L."/>
            <person name="Vinetz J.M."/>
            <person name="Cespedes Zambrano M.J."/>
            <person name="Fraser-Liggett C.M."/>
            <person name="Tettelin H."/>
        </authorList>
    </citation>
    <scope>NUCLEOTIDE SEQUENCE [LARGE SCALE GENOMIC DNA]</scope>
    <source>
        <strain evidence="8 9">PY-08</strain>
    </source>
</reference>
<organism evidence="8 9">
    <name type="scientific">Yersinia pestis PY-08</name>
    <dbReference type="NCBI Taxonomy" id="992134"/>
    <lineage>
        <taxon>Bacteria</taxon>
        <taxon>Pseudomonadati</taxon>
        <taxon>Pseudomonadota</taxon>
        <taxon>Gammaproteobacteria</taxon>
        <taxon>Enterobacterales</taxon>
        <taxon>Yersiniaceae</taxon>
        <taxon>Yersinia</taxon>
    </lineage>
</organism>
<dbReference type="Proteomes" id="UP000003231">
    <property type="component" value="Unassembled WGS sequence"/>
</dbReference>
<proteinExistence type="inferred from homology"/>
<dbReference type="AlphaFoldDB" id="A0AB72ZML8"/>
<protein>
    <recommendedName>
        <fullName evidence="3 6">Flagellar basal body rod protein FlgB</fullName>
    </recommendedName>
</protein>
<comment type="similarity">
    <text evidence="2 6">Belongs to the flagella basal body rod proteins family.</text>
</comment>
<dbReference type="PANTHER" id="PTHR30435">
    <property type="entry name" value="FLAGELLAR PROTEIN"/>
    <property type="match status" value="1"/>
</dbReference>
<comment type="function">
    <text evidence="5 6">Structural component of flagellum, the bacterial motility apparatus. Part of the rod structure of flagellar basal body.</text>
</comment>
<dbReference type="InterPro" id="IPR001444">
    <property type="entry name" value="Flag_bb_rod_N"/>
</dbReference>
<dbReference type="InterPro" id="IPR019776">
    <property type="entry name" value="Flagellar_basal_body_rod_CS"/>
</dbReference>
<keyword evidence="8" id="KW-0969">Cilium</keyword>
<dbReference type="InterPro" id="IPR006300">
    <property type="entry name" value="FlgB"/>
</dbReference>
<accession>A0AB72ZML8</accession>
<dbReference type="Pfam" id="PF00460">
    <property type="entry name" value="Flg_bb_rod"/>
    <property type="match status" value="1"/>
</dbReference>
<feature type="domain" description="Flagellar basal body rod protein N-terminal" evidence="7">
    <location>
        <begin position="2"/>
        <end position="26"/>
    </location>
</feature>
<evidence type="ECO:0000256" key="1">
    <source>
        <dbReference type="ARBA" id="ARBA00004117"/>
    </source>
</evidence>
<comment type="caution">
    <text evidence="8">The sequence shown here is derived from an EMBL/GenBank/DDBJ whole genome shotgun (WGS) entry which is preliminary data.</text>
</comment>
<dbReference type="PANTHER" id="PTHR30435:SF12">
    <property type="entry name" value="FLAGELLAR BASAL BODY ROD PROTEIN FLGB"/>
    <property type="match status" value="1"/>
</dbReference>
<dbReference type="GO" id="GO:0030694">
    <property type="term" value="C:bacterial-type flagellum basal body, rod"/>
    <property type="evidence" value="ECO:0007669"/>
    <property type="project" value="InterPro"/>
</dbReference>
<dbReference type="PROSITE" id="PS00588">
    <property type="entry name" value="FLAGELLA_BB_ROD"/>
    <property type="match status" value="1"/>
</dbReference>
<sequence length="129" mass="14179">MAMQLRLTRAELLSANLANVNTPNFQAKDIDFAAEMQRAKRGNGVMAAPDRSSAQMLSTQMSSAQMSSPQMMSSPQIKYRLPYQPSLDGNTVALNVEQAEFSKNALDYQTSLSFLNMKLTGLKQAIEGK</sequence>
<gene>
    <name evidence="8" type="ORF">YPPY08_0934</name>
</gene>
<dbReference type="GO" id="GO:0071973">
    <property type="term" value="P:bacterial-type flagellum-dependent cell motility"/>
    <property type="evidence" value="ECO:0007669"/>
    <property type="project" value="InterPro"/>
</dbReference>
<evidence type="ECO:0000256" key="2">
    <source>
        <dbReference type="ARBA" id="ARBA00009677"/>
    </source>
</evidence>
<comment type="subunit">
    <text evidence="6">The basal body constitutes a major portion of the flagellar organelle and consists of a number of rings mounted on a central rod.</text>
</comment>
<dbReference type="NCBIfam" id="NF005527">
    <property type="entry name" value="PRK07182.1"/>
    <property type="match status" value="1"/>
</dbReference>
<comment type="subcellular location">
    <subcellularLocation>
        <location evidence="1 6">Bacterial flagellum basal body</location>
    </subcellularLocation>
</comment>
<keyword evidence="4 6" id="KW-0975">Bacterial flagellum</keyword>
<name>A0AB72ZML8_YERPE</name>
<evidence type="ECO:0000256" key="3">
    <source>
        <dbReference type="ARBA" id="ARBA00014376"/>
    </source>
</evidence>
<evidence type="ECO:0000313" key="8">
    <source>
        <dbReference type="EMBL" id="EIR23464.1"/>
    </source>
</evidence>
<dbReference type="PIRSF" id="PIRSF002889">
    <property type="entry name" value="Rod_FlgB"/>
    <property type="match status" value="1"/>
</dbReference>
<evidence type="ECO:0000256" key="5">
    <source>
        <dbReference type="ARBA" id="ARBA00024934"/>
    </source>
</evidence>
<keyword evidence="8" id="KW-0282">Flagellum</keyword>
<evidence type="ECO:0000256" key="4">
    <source>
        <dbReference type="ARBA" id="ARBA00023143"/>
    </source>
</evidence>
<evidence type="ECO:0000313" key="9">
    <source>
        <dbReference type="Proteomes" id="UP000003231"/>
    </source>
</evidence>
<dbReference type="NCBIfam" id="TIGR01396">
    <property type="entry name" value="FlgB"/>
    <property type="match status" value="1"/>
</dbReference>
<dbReference type="EMBL" id="AKRT01000116">
    <property type="protein sequence ID" value="EIR23464.1"/>
    <property type="molecule type" value="Genomic_DNA"/>
</dbReference>
<evidence type="ECO:0000256" key="6">
    <source>
        <dbReference type="PIRNR" id="PIRNR002889"/>
    </source>
</evidence>
<keyword evidence="8" id="KW-0966">Cell projection</keyword>
<evidence type="ECO:0000259" key="7">
    <source>
        <dbReference type="Pfam" id="PF00460"/>
    </source>
</evidence>